<sequence length="165" mass="18952">MSNTSEIVSTFSELDQIQFEGLINDDSFGLLGYGESPLGQSLKGRFRWFEKKEELIKFLHEDFAKMVLSDGEMTNAFQEQYLRIINHLQEGDMCDVIAPLNHLFNGAWHLQWIGSFRKLCLGADNESKQIRATYTGVMQMTSDSSPITNPSEKEAFRDFVKRHSF</sequence>
<evidence type="ECO:0000313" key="2">
    <source>
        <dbReference type="Proteomes" id="UP000245535"/>
    </source>
</evidence>
<dbReference type="AlphaFoldDB" id="A0A315ZHB1"/>
<dbReference type="Proteomes" id="UP000245535">
    <property type="component" value="Unassembled WGS sequence"/>
</dbReference>
<protein>
    <submittedName>
        <fullName evidence="1">Uncharacterized protein</fullName>
    </submittedName>
</protein>
<gene>
    <name evidence="1" type="ORF">BC781_1011053</name>
</gene>
<proteinExistence type="predicted"/>
<comment type="caution">
    <text evidence="1">The sequence shown here is derived from an EMBL/GenBank/DDBJ whole genome shotgun (WGS) entry which is preliminary data.</text>
</comment>
<accession>A0A315ZHB1</accession>
<dbReference type="EMBL" id="QGDO01000001">
    <property type="protein sequence ID" value="PWJ44682.1"/>
    <property type="molecule type" value="Genomic_DNA"/>
</dbReference>
<evidence type="ECO:0000313" key="1">
    <source>
        <dbReference type="EMBL" id="PWJ44682.1"/>
    </source>
</evidence>
<reference evidence="1 2" key="1">
    <citation type="submission" date="2018-03" db="EMBL/GenBank/DDBJ databases">
        <title>Genomic Encyclopedia of Archaeal and Bacterial Type Strains, Phase II (KMG-II): from individual species to whole genera.</title>
        <authorList>
            <person name="Goeker M."/>
        </authorList>
    </citation>
    <scope>NUCLEOTIDE SEQUENCE [LARGE SCALE GENOMIC DNA]</scope>
    <source>
        <strain evidence="1 2">DSM 28229</strain>
    </source>
</reference>
<keyword evidence="2" id="KW-1185">Reference proteome</keyword>
<organism evidence="1 2">
    <name type="scientific">Sediminitomix flava</name>
    <dbReference type="NCBI Taxonomy" id="379075"/>
    <lineage>
        <taxon>Bacteria</taxon>
        <taxon>Pseudomonadati</taxon>
        <taxon>Bacteroidota</taxon>
        <taxon>Cytophagia</taxon>
        <taxon>Cytophagales</taxon>
        <taxon>Flammeovirgaceae</taxon>
        <taxon>Sediminitomix</taxon>
    </lineage>
</organism>
<name>A0A315ZHB1_SEDFL</name>